<feature type="domain" description="HTH luxR-type" evidence="2">
    <location>
        <begin position="36"/>
        <end position="69"/>
    </location>
</feature>
<comment type="caution">
    <text evidence="3">The sequence shown here is derived from an EMBL/GenBank/DDBJ whole genome shotgun (WGS) entry which is preliminary data.</text>
</comment>
<gene>
    <name evidence="3" type="ORF">Q2T52_09930</name>
</gene>
<dbReference type="SUPFAM" id="SSF46894">
    <property type="entry name" value="C-terminal effector domain of the bipartite response regulators"/>
    <property type="match status" value="1"/>
</dbReference>
<evidence type="ECO:0000259" key="2">
    <source>
        <dbReference type="Pfam" id="PF00196"/>
    </source>
</evidence>
<evidence type="ECO:0000313" key="3">
    <source>
        <dbReference type="EMBL" id="MDO1582418.1"/>
    </source>
</evidence>
<dbReference type="InterPro" id="IPR016032">
    <property type="entry name" value="Sig_transdc_resp-reg_C-effctor"/>
</dbReference>
<feature type="region of interest" description="Disordered" evidence="1">
    <location>
        <begin position="122"/>
        <end position="171"/>
    </location>
</feature>
<name>A0ABT8SVG4_9HYPH</name>
<keyword evidence="4" id="KW-1185">Reference proteome</keyword>
<organism evidence="3 4">
    <name type="scientific">Rhizobium oryzicola</name>
    <dbReference type="NCBI Taxonomy" id="1232668"/>
    <lineage>
        <taxon>Bacteria</taxon>
        <taxon>Pseudomonadati</taxon>
        <taxon>Pseudomonadota</taxon>
        <taxon>Alphaproteobacteria</taxon>
        <taxon>Hyphomicrobiales</taxon>
        <taxon>Rhizobiaceae</taxon>
        <taxon>Rhizobium/Agrobacterium group</taxon>
        <taxon>Rhizobium</taxon>
    </lineage>
</organism>
<dbReference type="RefSeq" id="WP_302076556.1">
    <property type="nucleotide sequence ID" value="NZ_JAUKWQ010000002.1"/>
</dbReference>
<dbReference type="Proteomes" id="UP001169006">
    <property type="component" value="Unassembled WGS sequence"/>
</dbReference>
<reference evidence="3" key="2">
    <citation type="submission" date="2023-07" db="EMBL/GenBank/DDBJ databases">
        <authorList>
            <person name="Sun H."/>
        </authorList>
    </citation>
    <scope>NUCLEOTIDE SEQUENCE</scope>
    <source>
        <strain evidence="3">05753</strain>
    </source>
</reference>
<evidence type="ECO:0000256" key="1">
    <source>
        <dbReference type="SAM" id="MobiDB-lite"/>
    </source>
</evidence>
<evidence type="ECO:0000313" key="4">
    <source>
        <dbReference type="Proteomes" id="UP001169006"/>
    </source>
</evidence>
<protein>
    <submittedName>
        <fullName evidence="3">LuxR C-terminal-related transcriptional regulator</fullName>
    </submittedName>
</protein>
<dbReference type="Pfam" id="PF00196">
    <property type="entry name" value="GerE"/>
    <property type="match status" value="1"/>
</dbReference>
<dbReference type="InterPro" id="IPR000792">
    <property type="entry name" value="Tscrpt_reg_LuxR_C"/>
</dbReference>
<proteinExistence type="predicted"/>
<dbReference type="InterPro" id="IPR036388">
    <property type="entry name" value="WH-like_DNA-bd_sf"/>
</dbReference>
<accession>A0ABT8SVG4</accession>
<dbReference type="Gene3D" id="1.10.10.10">
    <property type="entry name" value="Winged helix-like DNA-binding domain superfamily/Winged helix DNA-binding domain"/>
    <property type="match status" value="1"/>
</dbReference>
<sequence length="171" mass="18524">MTDEVQQFDLFGNPYEPGSRKHGRPSHEPTEATIVNVMVLLAAGQTNKEIGKVLGLDVKTLKRHYGHLLGQRDVMLNRLRTKLRTAQIQIGLAGNAAALSAAIKSLDGVDAERIERELRNRAANAPSGKGYISKKETRREAARNVGGKFAPPPPPRLVATNGQAIAAAEEE</sequence>
<feature type="compositionally biased region" description="Basic and acidic residues" evidence="1">
    <location>
        <begin position="133"/>
        <end position="142"/>
    </location>
</feature>
<dbReference type="EMBL" id="JAUKWQ010000002">
    <property type="protein sequence ID" value="MDO1582418.1"/>
    <property type="molecule type" value="Genomic_DNA"/>
</dbReference>
<reference evidence="3" key="1">
    <citation type="journal article" date="2015" name="Int. J. Syst. Evol. Microbiol.">
        <title>Rhizobium oryzicola sp. nov., potential plant-growth-promoting endophytic bacteria isolated from rice roots.</title>
        <authorList>
            <person name="Zhang X.X."/>
            <person name="Gao J.S."/>
            <person name="Cao Y.H."/>
            <person name="Sheirdil R.A."/>
            <person name="Wang X.C."/>
            <person name="Zhang L."/>
        </authorList>
    </citation>
    <scope>NUCLEOTIDE SEQUENCE</scope>
    <source>
        <strain evidence="3">05753</strain>
    </source>
</reference>